<keyword evidence="2" id="KW-0812">Transmembrane</keyword>
<keyword evidence="5" id="KW-1185">Reference proteome</keyword>
<feature type="compositionally biased region" description="Basic and acidic residues" evidence="1">
    <location>
        <begin position="107"/>
        <end position="116"/>
    </location>
</feature>
<evidence type="ECO:0000313" key="4">
    <source>
        <dbReference type="EMBL" id="SDZ10301.1"/>
    </source>
</evidence>
<protein>
    <recommendedName>
        <fullName evidence="3">DUF6458 domain-containing protein</fullName>
    </recommendedName>
</protein>
<dbReference type="InterPro" id="IPR045597">
    <property type="entry name" value="DUF6458"/>
</dbReference>
<keyword evidence="2" id="KW-1133">Transmembrane helix</keyword>
<feature type="region of interest" description="Disordered" evidence="1">
    <location>
        <begin position="88"/>
        <end position="116"/>
    </location>
</feature>
<dbReference type="Proteomes" id="UP000198891">
    <property type="component" value="Unassembled WGS sequence"/>
</dbReference>
<dbReference type="EMBL" id="FNPZ01000002">
    <property type="protein sequence ID" value="SDZ10301.1"/>
    <property type="molecule type" value="Genomic_DNA"/>
</dbReference>
<feature type="domain" description="DUF6458" evidence="3">
    <location>
        <begin position="31"/>
        <end position="95"/>
    </location>
</feature>
<evidence type="ECO:0000256" key="1">
    <source>
        <dbReference type="SAM" id="MobiDB-lite"/>
    </source>
</evidence>
<keyword evidence="2" id="KW-0472">Membrane</keyword>
<evidence type="ECO:0000259" key="3">
    <source>
        <dbReference type="Pfam" id="PF20059"/>
    </source>
</evidence>
<gene>
    <name evidence="4" type="ORF">SAMN05216554_2408</name>
</gene>
<evidence type="ECO:0000313" key="5">
    <source>
        <dbReference type="Proteomes" id="UP000198891"/>
    </source>
</evidence>
<feature type="transmembrane region" description="Helical" evidence="2">
    <location>
        <begin position="62"/>
        <end position="83"/>
    </location>
</feature>
<reference evidence="4 5" key="1">
    <citation type="submission" date="2016-10" db="EMBL/GenBank/DDBJ databases">
        <authorList>
            <person name="de Groot N.N."/>
        </authorList>
    </citation>
    <scope>NUCLEOTIDE SEQUENCE [LARGE SCALE GENOMIC DNA]</scope>
    <source>
        <strain evidence="4 5">CGMCC 4.3491</strain>
    </source>
</reference>
<sequence length="116" mass="12343">MALWSWYFVSGLSALRAGWGEDVAPEEEDIMGIGTGIALFVIGAILAFAVNIDLGGVVNLSLIGYILMGAGVVVFLISLVFLLRRRQSTATTRTAVDPASGEQVTRSTRDTNDPLV</sequence>
<feature type="transmembrane region" description="Helical" evidence="2">
    <location>
        <begin position="30"/>
        <end position="50"/>
    </location>
</feature>
<dbReference type="Pfam" id="PF20059">
    <property type="entry name" value="DUF6458"/>
    <property type="match status" value="1"/>
</dbReference>
<dbReference type="AlphaFoldDB" id="A0A1H3QAZ2"/>
<organism evidence="4 5">
    <name type="scientific">Herbiconiux ginsengi</name>
    <dbReference type="NCBI Taxonomy" id="381665"/>
    <lineage>
        <taxon>Bacteria</taxon>
        <taxon>Bacillati</taxon>
        <taxon>Actinomycetota</taxon>
        <taxon>Actinomycetes</taxon>
        <taxon>Micrococcales</taxon>
        <taxon>Microbacteriaceae</taxon>
        <taxon>Herbiconiux</taxon>
    </lineage>
</organism>
<name>A0A1H3QAZ2_9MICO</name>
<proteinExistence type="predicted"/>
<accession>A0A1H3QAZ2</accession>
<dbReference type="STRING" id="381665.SAMN05216554_2408"/>
<evidence type="ECO:0000256" key="2">
    <source>
        <dbReference type="SAM" id="Phobius"/>
    </source>
</evidence>